<dbReference type="Gene3D" id="1.20.120.730">
    <property type="entry name" value="Sec23/Sec24 helical domain"/>
    <property type="match status" value="1"/>
</dbReference>
<dbReference type="Gene3D" id="2.30.30.380">
    <property type="entry name" value="Zn-finger domain of Sec23/24"/>
    <property type="match status" value="1"/>
</dbReference>
<evidence type="ECO:0000313" key="13">
    <source>
        <dbReference type="Proteomes" id="UP000694941"/>
    </source>
</evidence>
<evidence type="ECO:0000259" key="12">
    <source>
        <dbReference type="Pfam" id="PF08033"/>
    </source>
</evidence>
<dbReference type="RefSeq" id="XP_013777065.1">
    <property type="nucleotide sequence ID" value="XM_013921611.2"/>
</dbReference>
<feature type="compositionally biased region" description="Polar residues" evidence="7">
    <location>
        <begin position="128"/>
        <end position="151"/>
    </location>
</feature>
<dbReference type="GeneID" id="106461763"/>
<evidence type="ECO:0000256" key="2">
    <source>
        <dbReference type="ARBA" id="ARBA00004397"/>
    </source>
</evidence>
<dbReference type="Proteomes" id="UP000694941">
    <property type="component" value="Unplaced"/>
</dbReference>
<dbReference type="Pfam" id="PF04811">
    <property type="entry name" value="Sec23_trunk"/>
    <property type="match status" value="1"/>
</dbReference>
<evidence type="ECO:0000256" key="5">
    <source>
        <dbReference type="ARBA" id="ARBA00022927"/>
    </source>
</evidence>
<feature type="compositionally biased region" description="Low complexity" evidence="7">
    <location>
        <begin position="189"/>
        <end position="201"/>
    </location>
</feature>
<evidence type="ECO:0000313" key="15">
    <source>
        <dbReference type="RefSeq" id="XP_013777066.1"/>
    </source>
</evidence>
<proteinExistence type="inferred from homology"/>
<dbReference type="InterPro" id="IPR006895">
    <property type="entry name" value="Znf_Sec23_Sec24"/>
</dbReference>
<keyword evidence="13" id="KW-1185">Reference proteome</keyword>
<accession>A0ABM1B8N8</accession>
<keyword evidence="4" id="KW-0813">Transport</keyword>
<dbReference type="PANTHER" id="PTHR13803">
    <property type="entry name" value="SEC24-RELATED PROTEIN"/>
    <property type="match status" value="1"/>
</dbReference>
<dbReference type="RefSeq" id="XP_013777066.1">
    <property type="nucleotide sequence ID" value="XM_013921612.2"/>
</dbReference>
<dbReference type="InterPro" id="IPR012990">
    <property type="entry name" value="Beta-sandwich_Sec23_24"/>
</dbReference>
<dbReference type="InterPro" id="IPR036175">
    <property type="entry name" value="Sec23/24_helical_dom_sf"/>
</dbReference>
<feature type="domain" description="Sec23/Sec24 beta-sandwich" evidence="12">
    <location>
        <begin position="817"/>
        <end position="900"/>
    </location>
</feature>
<evidence type="ECO:0000256" key="3">
    <source>
        <dbReference type="ARBA" id="ARBA00008334"/>
    </source>
</evidence>
<dbReference type="Gene3D" id="3.40.20.10">
    <property type="entry name" value="Severin"/>
    <property type="match status" value="1"/>
</dbReference>
<feature type="compositionally biased region" description="Low complexity" evidence="7">
    <location>
        <begin position="354"/>
        <end position="368"/>
    </location>
</feature>
<evidence type="ECO:0000256" key="4">
    <source>
        <dbReference type="ARBA" id="ARBA00022448"/>
    </source>
</evidence>
<feature type="domain" description="Gelsolin-like" evidence="8">
    <location>
        <begin position="1034"/>
        <end position="1088"/>
    </location>
</feature>
<feature type="compositionally biased region" description="Pro residues" evidence="7">
    <location>
        <begin position="271"/>
        <end position="283"/>
    </location>
</feature>
<dbReference type="Pfam" id="PF08033">
    <property type="entry name" value="Sec23_BS"/>
    <property type="match status" value="1"/>
</dbReference>
<dbReference type="Gene3D" id="2.60.40.1670">
    <property type="entry name" value="beta-sandwich domain of Sec23/24"/>
    <property type="match status" value="1"/>
</dbReference>
<protein>
    <submittedName>
        <fullName evidence="14 15">Protein transport protein Sec24C-like</fullName>
    </submittedName>
</protein>
<name>A0ABM1B8N8_LIMPO</name>
<feature type="region of interest" description="Disordered" evidence="7">
    <location>
        <begin position="1"/>
        <end position="44"/>
    </location>
</feature>
<feature type="compositionally biased region" description="Polar residues" evidence="7">
    <location>
        <begin position="16"/>
        <end position="44"/>
    </location>
</feature>
<dbReference type="InterPro" id="IPR006900">
    <property type="entry name" value="Sec23/24_helical_dom"/>
</dbReference>
<dbReference type="InterPro" id="IPR036465">
    <property type="entry name" value="vWFA_dom_sf"/>
</dbReference>
<feature type="domain" description="Zinc finger Sec23/Sec24-type" evidence="9">
    <location>
        <begin position="491"/>
        <end position="529"/>
    </location>
</feature>
<evidence type="ECO:0000259" key="10">
    <source>
        <dbReference type="Pfam" id="PF04811"/>
    </source>
</evidence>
<dbReference type="SUPFAM" id="SSF53300">
    <property type="entry name" value="vWA-like"/>
    <property type="match status" value="1"/>
</dbReference>
<feature type="compositionally biased region" description="Polar residues" evidence="7">
    <location>
        <begin position="292"/>
        <end position="301"/>
    </location>
</feature>
<organism evidence="13 14">
    <name type="scientific">Limulus polyphemus</name>
    <name type="common">Atlantic horseshoe crab</name>
    <dbReference type="NCBI Taxonomy" id="6850"/>
    <lineage>
        <taxon>Eukaryota</taxon>
        <taxon>Metazoa</taxon>
        <taxon>Ecdysozoa</taxon>
        <taxon>Arthropoda</taxon>
        <taxon>Chelicerata</taxon>
        <taxon>Merostomata</taxon>
        <taxon>Xiphosura</taxon>
        <taxon>Limulidae</taxon>
        <taxon>Limulus</taxon>
    </lineage>
</organism>
<evidence type="ECO:0000256" key="7">
    <source>
        <dbReference type="SAM" id="MobiDB-lite"/>
    </source>
</evidence>
<feature type="region of interest" description="Disordered" evidence="7">
    <location>
        <begin position="127"/>
        <end position="401"/>
    </location>
</feature>
<dbReference type="InterPro" id="IPR041742">
    <property type="entry name" value="Sec24-like_trunk_dom"/>
</dbReference>
<feature type="compositionally biased region" description="Polar residues" evidence="7">
    <location>
        <begin position="342"/>
        <end position="353"/>
    </location>
</feature>
<comment type="similarity">
    <text evidence="3">Belongs to the SEC23/SEC24 family. SEC24 subfamily.</text>
</comment>
<reference evidence="14 15" key="1">
    <citation type="submission" date="2025-05" db="UniProtKB">
        <authorList>
            <consortium name="RefSeq"/>
        </authorList>
    </citation>
    <scope>IDENTIFICATION</scope>
    <source>
        <tissue evidence="14 15">Muscle</tissue>
    </source>
</reference>
<feature type="domain" description="Sec23/Sec24 helical" evidence="11">
    <location>
        <begin position="913"/>
        <end position="1010"/>
    </location>
</feature>
<dbReference type="PANTHER" id="PTHR13803:SF4">
    <property type="entry name" value="SECRETORY 24CD, ISOFORM C"/>
    <property type="match status" value="1"/>
</dbReference>
<evidence type="ECO:0000259" key="9">
    <source>
        <dbReference type="Pfam" id="PF04810"/>
    </source>
</evidence>
<dbReference type="InterPro" id="IPR006896">
    <property type="entry name" value="Sec23/24_trunk_dom"/>
</dbReference>
<evidence type="ECO:0000256" key="6">
    <source>
        <dbReference type="ARBA" id="ARBA00023329"/>
    </source>
</evidence>
<keyword evidence="6" id="KW-0968">Cytoplasmic vesicle</keyword>
<dbReference type="SUPFAM" id="SSF81811">
    <property type="entry name" value="Helical domain of Sec23/24"/>
    <property type="match status" value="1"/>
</dbReference>
<sequence>MHEENKMNPQYVGPPQQFTPQQMPDQSSSYVPASSPNVYNGLNNQPGAIPEYGMPLTGKPLPYQNYGVSSTYSQNGLMPQGQQQPSHSGTLIPKPIAMTVPEPQFPYQGPAPLVSDQVTRQVGELSIGPSNLQRPPSSVAASQGMVSSQRQGIGGPQPSFAVGPPPPRQITPGPSHRFPATLASQHTLSGSSFPASYSYSAQYGQPPRSYAPPNPVAPVAPPQLSSTQYSPLVGAGQPVGPGVSSSSSMLVQPQSTQYHPIPGSGPSLVPGVPPSSGAPPQYPPFSGAGQPLGSSVSSLHPQQGPYHGALHPVASQPLTSISTLPPSSQVNGPVSGAPLTSGVPSIQSRYPYTQASQQQPAAIQSQYPPAAPGMPQNRMGAPVAPQQPRRLDPDQMPSPIQVVDDDRKQRSGTFYTNTKGQVPPLVTTDFLVHDEGNCSPRFVRSTIYSVPTTSEMLKQAAVPFAITISAFAKLKDGEHSPPVSDSGETGPVRCIRCKAYMCPFMQFIDGGRRFQCVFCKGTSEVPPEYFSHLDHMGQRTDKFQRPELCLGSYEYLTTKDYCKNGVLPKPPAFIFMIDVSYNSIRNGMVKLLCENMKEVLAFLPKEVGAPASVVKVGFVTYSNVVHFYNVKGNLAQPQMLVVPDVQEMFVPLLDGFLVSAEEAESVIDSLMEQIPQMFMATRETETILGPVIQAGLEALKAADCAGKIFIFHTTLPIADAPGKLKNRDDRKLLGTDKEKTILAPQSTFYNNLGQECVTAGCCVDLFLFPNSYIDISTIGQVCRLSGGQVHKYTYFQADVDGRRFLEDLKHSLQKTVAFDAIMRVRTSTGIRPTDFYGHYYMSNTTDVELAAVDEDKSISVEIKYDDKLTEEDGAYIQVAVLFTSCGGQRRLRVHNLALETCNQMAVLYRNCELDTIMNYFSKLGLRMIIEQTPRQMKDYFINRSAQILASYRKHCASPSSAGQLILPECMKLLPLYINCLTKSDALSGGPDMSTDDRSFAMLAVATMDIACSTGYLYPRLLPLHDVDPDSTEFPKAVRCSVEKIKDNGVYLLENGVHMFLWIGMAVNPDWLQNVFGVQTAARVDIDKTSLLELNTPLSLRIRDIVETVREERQKCMRLTIVRQGDKLELVFRQYLVEDRGSDGSASYVDFLCHLHKEIRSLLS</sequence>
<evidence type="ECO:0000259" key="11">
    <source>
        <dbReference type="Pfam" id="PF04815"/>
    </source>
</evidence>
<dbReference type="InterPro" id="IPR036180">
    <property type="entry name" value="Gelsolin-like_dom_sf"/>
</dbReference>
<dbReference type="SUPFAM" id="SSF81995">
    <property type="entry name" value="beta-sandwich domain of Sec23/24"/>
    <property type="match status" value="1"/>
</dbReference>
<evidence type="ECO:0000313" key="14">
    <source>
        <dbReference type="RefSeq" id="XP_013777065.1"/>
    </source>
</evidence>
<feature type="domain" description="Sec23/Sec24 trunk" evidence="10">
    <location>
        <begin position="568"/>
        <end position="811"/>
    </location>
</feature>
<dbReference type="InterPro" id="IPR029006">
    <property type="entry name" value="ADF-H/Gelsolin-like_dom_sf"/>
</dbReference>
<dbReference type="InterPro" id="IPR036174">
    <property type="entry name" value="Znf_Sec23_Sec24_sf"/>
</dbReference>
<dbReference type="Gene3D" id="3.40.50.410">
    <property type="entry name" value="von Willebrand factor, type A domain"/>
    <property type="match status" value="1"/>
</dbReference>
<dbReference type="InterPro" id="IPR050550">
    <property type="entry name" value="SEC23_SEC24_subfamily"/>
</dbReference>
<feature type="compositionally biased region" description="Low complexity" evidence="7">
    <location>
        <begin position="315"/>
        <end position="329"/>
    </location>
</feature>
<evidence type="ECO:0000259" key="8">
    <source>
        <dbReference type="Pfam" id="PF00626"/>
    </source>
</evidence>
<feature type="compositionally biased region" description="Low complexity" evidence="7">
    <location>
        <begin position="231"/>
        <end position="270"/>
    </location>
</feature>
<dbReference type="CDD" id="cd01479">
    <property type="entry name" value="Sec24-like"/>
    <property type="match status" value="1"/>
</dbReference>
<dbReference type="Pfam" id="PF04815">
    <property type="entry name" value="Sec23_helical"/>
    <property type="match status" value="1"/>
</dbReference>
<feature type="compositionally biased region" description="Pro residues" evidence="7">
    <location>
        <begin position="209"/>
        <end position="221"/>
    </location>
</feature>
<evidence type="ECO:0000256" key="1">
    <source>
        <dbReference type="ARBA" id="ARBA00004299"/>
    </source>
</evidence>
<dbReference type="SUPFAM" id="SSF82754">
    <property type="entry name" value="C-terminal, gelsolin-like domain of Sec23/24"/>
    <property type="match status" value="1"/>
</dbReference>
<gene>
    <name evidence="14 15" type="primary">LOC106461763</name>
</gene>
<keyword evidence="5" id="KW-0653">Protein transport</keyword>
<dbReference type="Pfam" id="PF04810">
    <property type="entry name" value="zf-Sec23_Sec24"/>
    <property type="match status" value="1"/>
</dbReference>
<comment type="subcellular location">
    <subcellularLocation>
        <location evidence="1">Cytoplasmic vesicle</location>
        <location evidence="1">COPII-coated vesicle membrane</location>
        <topology evidence="1">Peripheral membrane protein</topology>
        <orientation evidence="1">Cytoplasmic side</orientation>
    </subcellularLocation>
    <subcellularLocation>
        <location evidence="2">Endoplasmic reticulum membrane</location>
        <topology evidence="2">Peripheral membrane protein</topology>
        <orientation evidence="2">Cytoplasmic side</orientation>
    </subcellularLocation>
</comment>
<dbReference type="SUPFAM" id="SSF82919">
    <property type="entry name" value="Zn-finger domain of Sec23/24"/>
    <property type="match status" value="1"/>
</dbReference>
<dbReference type="InterPro" id="IPR007123">
    <property type="entry name" value="Gelsolin-like_dom"/>
</dbReference>
<dbReference type="Pfam" id="PF00626">
    <property type="entry name" value="Gelsolin"/>
    <property type="match status" value="1"/>
</dbReference>